<evidence type="ECO:0000256" key="8">
    <source>
        <dbReference type="ARBA" id="ARBA00022989"/>
    </source>
</evidence>
<keyword evidence="6 12" id="KW-0874">Quinone</keyword>
<gene>
    <name evidence="12" type="primary">nuoA</name>
    <name evidence="14" type="ORF">EVB03_00615</name>
</gene>
<accession>A0A520MNV7</accession>
<sequence>MVNSYANEIWPLAIYFFMVIMLVVTMLVLSWLLGQRRREAATNDPFESGVVSVGGSQIRISVEFYLVAIFFVIFDLETVFIFAWAIAFFELGWQGYLAMVVFIAILGLVLVYEWRSGALEWGNKTRVGLESAQKSAEVK</sequence>
<evidence type="ECO:0000256" key="10">
    <source>
        <dbReference type="ARBA" id="ARBA00023075"/>
    </source>
</evidence>
<feature type="transmembrane region" description="Helical" evidence="12">
    <location>
        <begin position="12"/>
        <end position="33"/>
    </location>
</feature>
<name>A0A520MNV7_9GAMM</name>
<feature type="transmembrane region" description="Helical" evidence="12">
    <location>
        <begin position="93"/>
        <end position="114"/>
    </location>
</feature>
<keyword evidence="10 12" id="KW-0830">Ubiquinone</keyword>
<dbReference type="EC" id="7.1.1.-" evidence="12"/>
<dbReference type="InterPro" id="IPR000440">
    <property type="entry name" value="NADH_UbQ/plastoQ_OxRdtase_su3"/>
</dbReference>
<keyword evidence="8 12" id="KW-1133">Transmembrane helix</keyword>
<organism evidence="14 15">
    <name type="scientific">SAR92 clade bacterium</name>
    <dbReference type="NCBI Taxonomy" id="2315479"/>
    <lineage>
        <taxon>Bacteria</taxon>
        <taxon>Pseudomonadati</taxon>
        <taxon>Pseudomonadota</taxon>
        <taxon>Gammaproteobacteria</taxon>
        <taxon>Cellvibrionales</taxon>
        <taxon>Porticoccaceae</taxon>
        <taxon>SAR92 clade</taxon>
    </lineage>
</organism>
<dbReference type="GO" id="GO:0048038">
    <property type="term" value="F:quinone binding"/>
    <property type="evidence" value="ECO:0007669"/>
    <property type="project" value="UniProtKB-KW"/>
</dbReference>
<comment type="subunit">
    <text evidence="12">NDH-1 is composed of 14 different subunits. Subunits NuoA, H, J, K, L, M, N constitute the membrane sector of the complex.</text>
</comment>
<comment type="similarity">
    <text evidence="2 12 13">Belongs to the complex I subunit 3 family.</text>
</comment>
<keyword evidence="5 12" id="KW-0812">Transmembrane</keyword>
<comment type="function">
    <text evidence="12">NDH-1 shuttles electrons from NADH, via FMN and iron-sulfur (Fe-S) centers, to quinones in the respiratory chain. The immediate electron acceptor for the enzyme in this species is believed to be ubiquinone. Couples the redox reaction to proton translocation (for every two electrons transferred, four hydrogen ions are translocated across the cytoplasmic membrane), and thus conserves the redox energy in a proton gradient.</text>
</comment>
<comment type="subcellular location">
    <subcellularLocation>
        <location evidence="12 13">Cell membrane</location>
        <topology evidence="12 13">Multi-pass membrane protein</topology>
    </subcellularLocation>
    <subcellularLocation>
        <location evidence="1">Membrane</location>
        <topology evidence="1">Multi-pass membrane protein</topology>
    </subcellularLocation>
</comment>
<dbReference type="GO" id="GO:0008137">
    <property type="term" value="F:NADH dehydrogenase (ubiquinone) activity"/>
    <property type="evidence" value="ECO:0007669"/>
    <property type="project" value="InterPro"/>
</dbReference>
<evidence type="ECO:0000256" key="5">
    <source>
        <dbReference type="ARBA" id="ARBA00022692"/>
    </source>
</evidence>
<dbReference type="GO" id="GO:0005886">
    <property type="term" value="C:plasma membrane"/>
    <property type="evidence" value="ECO:0007669"/>
    <property type="project" value="UniProtKB-SubCell"/>
</dbReference>
<evidence type="ECO:0000313" key="15">
    <source>
        <dbReference type="Proteomes" id="UP000315889"/>
    </source>
</evidence>
<dbReference type="Proteomes" id="UP000315889">
    <property type="component" value="Unassembled WGS sequence"/>
</dbReference>
<keyword evidence="9 12" id="KW-0520">NAD</keyword>
<feature type="transmembrane region" description="Helical" evidence="12">
    <location>
        <begin position="64"/>
        <end position="87"/>
    </location>
</feature>
<dbReference type="AlphaFoldDB" id="A0A520MNV7"/>
<evidence type="ECO:0000256" key="11">
    <source>
        <dbReference type="ARBA" id="ARBA00023136"/>
    </source>
</evidence>
<evidence type="ECO:0000256" key="3">
    <source>
        <dbReference type="ARBA" id="ARBA00022448"/>
    </source>
</evidence>
<evidence type="ECO:0000313" key="14">
    <source>
        <dbReference type="EMBL" id="RZO22899.1"/>
    </source>
</evidence>
<dbReference type="Pfam" id="PF00507">
    <property type="entry name" value="Oxidored_q4"/>
    <property type="match status" value="1"/>
</dbReference>
<dbReference type="InterPro" id="IPR038430">
    <property type="entry name" value="NDAH_ubi_oxred_su3_sf"/>
</dbReference>
<dbReference type="PANTHER" id="PTHR11058:SF21">
    <property type="entry name" value="NADH-QUINONE OXIDOREDUCTASE SUBUNIT A"/>
    <property type="match status" value="1"/>
</dbReference>
<keyword evidence="4 12" id="KW-1003">Cell membrane</keyword>
<evidence type="ECO:0000256" key="4">
    <source>
        <dbReference type="ARBA" id="ARBA00022475"/>
    </source>
</evidence>
<evidence type="ECO:0000256" key="2">
    <source>
        <dbReference type="ARBA" id="ARBA00008472"/>
    </source>
</evidence>
<keyword evidence="3 12" id="KW-0813">Transport</keyword>
<evidence type="ECO:0000256" key="6">
    <source>
        <dbReference type="ARBA" id="ARBA00022719"/>
    </source>
</evidence>
<evidence type="ECO:0000256" key="12">
    <source>
        <dbReference type="HAMAP-Rule" id="MF_01394"/>
    </source>
</evidence>
<protein>
    <recommendedName>
        <fullName evidence="12">NADH-quinone oxidoreductase subunit A</fullName>
        <ecNumber evidence="12">7.1.1.-</ecNumber>
    </recommendedName>
    <alternativeName>
        <fullName evidence="12">NADH dehydrogenase I subunit A</fullName>
    </alternativeName>
    <alternativeName>
        <fullName evidence="12">NDH-1 subunit A</fullName>
    </alternativeName>
    <alternativeName>
        <fullName evidence="12">NUO1</fullName>
    </alternativeName>
</protein>
<proteinExistence type="inferred from homology"/>
<dbReference type="EMBL" id="SHBP01000001">
    <property type="protein sequence ID" value="RZO22899.1"/>
    <property type="molecule type" value="Genomic_DNA"/>
</dbReference>
<dbReference type="HAMAP" id="MF_01394">
    <property type="entry name" value="NDH1_NuoA"/>
    <property type="match status" value="1"/>
</dbReference>
<reference evidence="14 15" key="1">
    <citation type="submission" date="2019-02" db="EMBL/GenBank/DDBJ databases">
        <title>Prokaryotic population dynamics and viral predation in marine succession experiment using metagenomics: the confinement effect.</title>
        <authorList>
            <person name="Haro-Moreno J.M."/>
            <person name="Rodriguez-Valera F."/>
            <person name="Lopez-Perez M."/>
        </authorList>
    </citation>
    <scope>NUCLEOTIDE SEQUENCE [LARGE SCALE GENOMIC DNA]</scope>
    <source>
        <strain evidence="14">MED-G170</strain>
    </source>
</reference>
<evidence type="ECO:0000256" key="7">
    <source>
        <dbReference type="ARBA" id="ARBA00022967"/>
    </source>
</evidence>
<evidence type="ECO:0000256" key="9">
    <source>
        <dbReference type="ARBA" id="ARBA00023027"/>
    </source>
</evidence>
<dbReference type="Gene3D" id="1.20.58.1610">
    <property type="entry name" value="NADH:ubiquinone/plastoquinone oxidoreductase, chain 3"/>
    <property type="match status" value="1"/>
</dbReference>
<dbReference type="PANTHER" id="PTHR11058">
    <property type="entry name" value="NADH-UBIQUINONE OXIDOREDUCTASE CHAIN 3"/>
    <property type="match status" value="1"/>
</dbReference>
<dbReference type="GO" id="GO:0050136">
    <property type="term" value="F:NADH dehydrogenase (quinone) (non-electrogenic) activity"/>
    <property type="evidence" value="ECO:0007669"/>
    <property type="project" value="UniProtKB-UniRule"/>
</dbReference>
<keyword evidence="11 12" id="KW-0472">Membrane</keyword>
<comment type="catalytic activity">
    <reaction evidence="12 13">
        <text>a quinone + NADH + 5 H(+)(in) = a quinol + NAD(+) + 4 H(+)(out)</text>
        <dbReference type="Rhea" id="RHEA:57888"/>
        <dbReference type="ChEBI" id="CHEBI:15378"/>
        <dbReference type="ChEBI" id="CHEBI:24646"/>
        <dbReference type="ChEBI" id="CHEBI:57540"/>
        <dbReference type="ChEBI" id="CHEBI:57945"/>
        <dbReference type="ChEBI" id="CHEBI:132124"/>
    </reaction>
</comment>
<comment type="caution">
    <text evidence="14">The sequence shown here is derived from an EMBL/GenBank/DDBJ whole genome shotgun (WGS) entry which is preliminary data.</text>
</comment>
<evidence type="ECO:0000256" key="13">
    <source>
        <dbReference type="RuleBase" id="RU003639"/>
    </source>
</evidence>
<dbReference type="InterPro" id="IPR023043">
    <property type="entry name" value="NAD(P)H_OxRDtase_bac/plastid"/>
</dbReference>
<dbReference type="GO" id="GO:0030964">
    <property type="term" value="C:NADH dehydrogenase complex"/>
    <property type="evidence" value="ECO:0007669"/>
    <property type="project" value="TreeGrafter"/>
</dbReference>
<keyword evidence="7 12" id="KW-1278">Translocase</keyword>
<evidence type="ECO:0000256" key="1">
    <source>
        <dbReference type="ARBA" id="ARBA00004141"/>
    </source>
</evidence>